<evidence type="ECO:0000256" key="1">
    <source>
        <dbReference type="ARBA" id="ARBA00004906"/>
    </source>
</evidence>
<keyword evidence="5" id="KW-1185">Reference proteome</keyword>
<name>A0A835WR32_9CHLO</name>
<reference evidence="4" key="1">
    <citation type="journal article" date="2020" name="bioRxiv">
        <title>Comparative genomics of Chlamydomonas.</title>
        <authorList>
            <person name="Craig R.J."/>
            <person name="Hasan A.R."/>
            <person name="Ness R.W."/>
            <person name="Keightley P.D."/>
        </authorList>
    </citation>
    <scope>NUCLEOTIDE SEQUENCE</scope>
    <source>
        <strain evidence="4">CCAP 11/173</strain>
    </source>
</reference>
<feature type="compositionally biased region" description="Low complexity" evidence="2">
    <location>
        <begin position="247"/>
        <end position="270"/>
    </location>
</feature>
<gene>
    <name evidence="4" type="ORF">HYH02_003375</name>
</gene>
<proteinExistence type="predicted"/>
<feature type="region of interest" description="Disordered" evidence="2">
    <location>
        <begin position="59"/>
        <end position="86"/>
    </location>
</feature>
<protein>
    <recommendedName>
        <fullName evidence="3">BTB domain-containing protein</fullName>
    </recommendedName>
</protein>
<evidence type="ECO:0000313" key="4">
    <source>
        <dbReference type="EMBL" id="KAG2452352.1"/>
    </source>
</evidence>
<sequence>MRDLEGFCNRLAARRDLHPDIELYAFGKRYPAHRVILASQSTYFDVLLRWLGERSTSSSSARSTVRETRGDDTSGAQDGPPRHELALGEDVTQKGFEWILDYFYASPHTGITGENALDVLAAAHYLGVGPVQSACVSFLAQHLDPTNLGACLAWATRADHGEASDMLGAACRRLLALRLPAELGAWGPALPHIEPRCLVDMLGCDQLAVAGEFERYQLVKRVAELCAAASPAPAGTRRSSLDDQEPQQHQQPQQQGTAAAAGPWASSGGAARDGDSRRASSAGGAAADEGTEGREGGAVCGGRDDGEAALQRLLSSALNLPDDDRLARHLQLLRPCSPPAGAPTATTATSAGEGAGPGAAAAHPGPQLAPLEPTQPPVLQPPQLPALRLQPAHRAELADVAGRGFGDDGRAGAGSAGAIGGLLDGEPAAAGGPLQPPVFTRTVSIGSAPAGNALLCVSPSDCGSVLGAGAFGGSARAASGGDGGGGGMSTLASSSTTAAGGCSSAASARNTLRIWDSLGFGVSEGAASGDGDGGSGRARSSGGDGGVASLPSCDSVNLAAVYGSEGAGLEEDVVGTPLAEPAAATPATAPPRQQQQQQHSSPPAGPAPAINANTSTTSSVSLASSTGTTTTTSISAAASLAASRLALLCEAVRFEHLTVPQLMAVQAEGLVPPALLHAALWQRTCLDFLIHQRVTAGVPSSGIAAGGGGAAAASVDTTQQPSAGQQLQGQAPPGHRPFRMCWRLRCGALKKLGAGDMLQSEPQQYAGALWQVRLTCRDMDAARGHLGLYLGRHLAPAGGGAGSSAAGTGGAGGQLTPRRRDGGGAQRPPMPHPGYGYGYGQQHPHHRPGPRQQPHQHPQQPPPPRGNSPPQQQRPLAQQQQQQQPQPQPQQQQQPQAAAQPFFAFTDRQPALPSRCRLTVYQTDNTALSGRLCLGDSGDFESAFAAGGFFGAGRLLARADLEELPDEADVLVFVALQAAVVVPVAAAPAGAAGVGGGGAAGGPGGLAPVPEAAVAAVGE</sequence>
<dbReference type="OrthoDB" id="6359943at2759"/>
<dbReference type="Gene3D" id="3.30.710.10">
    <property type="entry name" value="Potassium Channel Kv1.1, Chain A"/>
    <property type="match status" value="1"/>
</dbReference>
<dbReference type="SMART" id="SM00225">
    <property type="entry name" value="BTB"/>
    <property type="match status" value="1"/>
</dbReference>
<dbReference type="PANTHER" id="PTHR24410:SF23">
    <property type="entry name" value="BTB DOMAIN-CONTAINING PROTEIN-RELATED"/>
    <property type="match status" value="1"/>
</dbReference>
<dbReference type="PANTHER" id="PTHR24410">
    <property type="entry name" value="HL07962P-RELATED"/>
    <property type="match status" value="1"/>
</dbReference>
<feature type="region of interest" description="Disordered" evidence="2">
    <location>
        <begin position="526"/>
        <end position="547"/>
    </location>
</feature>
<organism evidence="4 5">
    <name type="scientific">Chlamydomonas schloesseri</name>
    <dbReference type="NCBI Taxonomy" id="2026947"/>
    <lineage>
        <taxon>Eukaryota</taxon>
        <taxon>Viridiplantae</taxon>
        <taxon>Chlorophyta</taxon>
        <taxon>core chlorophytes</taxon>
        <taxon>Chlorophyceae</taxon>
        <taxon>CS clade</taxon>
        <taxon>Chlamydomonadales</taxon>
        <taxon>Chlamydomonadaceae</taxon>
        <taxon>Chlamydomonas</taxon>
    </lineage>
</organism>
<dbReference type="SUPFAM" id="SSF54695">
    <property type="entry name" value="POZ domain"/>
    <property type="match status" value="1"/>
</dbReference>
<feature type="region of interest" description="Disordered" evidence="2">
    <location>
        <begin position="334"/>
        <end position="383"/>
    </location>
</feature>
<feature type="compositionally biased region" description="Gly residues" evidence="2">
    <location>
        <begin position="528"/>
        <end position="546"/>
    </location>
</feature>
<dbReference type="AlphaFoldDB" id="A0A835WR32"/>
<feature type="compositionally biased region" description="Low complexity" evidence="2">
    <location>
        <begin position="711"/>
        <end position="732"/>
    </location>
</feature>
<feature type="domain" description="BTB" evidence="3">
    <location>
        <begin position="19"/>
        <end position="104"/>
    </location>
</feature>
<feature type="region of interest" description="Disordered" evidence="2">
    <location>
        <begin position="709"/>
        <end position="732"/>
    </location>
</feature>
<evidence type="ECO:0000259" key="3">
    <source>
        <dbReference type="PROSITE" id="PS50097"/>
    </source>
</evidence>
<dbReference type="InterPro" id="IPR011333">
    <property type="entry name" value="SKP1/BTB/POZ_sf"/>
</dbReference>
<feature type="region of interest" description="Disordered" evidence="2">
    <location>
        <begin position="797"/>
        <end position="899"/>
    </location>
</feature>
<dbReference type="InterPro" id="IPR051481">
    <property type="entry name" value="BTB-POZ/Galectin-3-binding"/>
</dbReference>
<feature type="compositionally biased region" description="Low complexity" evidence="2">
    <location>
        <begin position="868"/>
        <end position="899"/>
    </location>
</feature>
<accession>A0A835WR32</accession>
<feature type="compositionally biased region" description="Pro residues" evidence="2">
    <location>
        <begin position="373"/>
        <end position="383"/>
    </location>
</feature>
<dbReference type="Proteomes" id="UP000613740">
    <property type="component" value="Unassembled WGS sequence"/>
</dbReference>
<dbReference type="InterPro" id="IPR000210">
    <property type="entry name" value="BTB/POZ_dom"/>
</dbReference>
<evidence type="ECO:0000313" key="5">
    <source>
        <dbReference type="Proteomes" id="UP000613740"/>
    </source>
</evidence>
<dbReference type="PROSITE" id="PS50097">
    <property type="entry name" value="BTB"/>
    <property type="match status" value="1"/>
</dbReference>
<feature type="compositionally biased region" description="Gly residues" evidence="2">
    <location>
        <begin position="797"/>
        <end position="813"/>
    </location>
</feature>
<dbReference type="EMBL" id="JAEHOD010000006">
    <property type="protein sequence ID" value="KAG2452352.1"/>
    <property type="molecule type" value="Genomic_DNA"/>
</dbReference>
<feature type="region of interest" description="Disordered" evidence="2">
    <location>
        <begin position="232"/>
        <end position="303"/>
    </location>
</feature>
<feature type="region of interest" description="Disordered" evidence="2">
    <location>
        <begin position="581"/>
        <end position="627"/>
    </location>
</feature>
<feature type="compositionally biased region" description="Low complexity" evidence="2">
    <location>
        <begin position="342"/>
        <end position="372"/>
    </location>
</feature>
<comment type="pathway">
    <text evidence="1">Protein modification; protein ubiquitination.</text>
</comment>
<comment type="caution">
    <text evidence="4">The sequence shown here is derived from an EMBL/GenBank/DDBJ whole genome shotgun (WGS) entry which is preliminary data.</text>
</comment>
<evidence type="ECO:0000256" key="2">
    <source>
        <dbReference type="SAM" id="MobiDB-lite"/>
    </source>
</evidence>
<feature type="compositionally biased region" description="Low complexity" evidence="2">
    <location>
        <begin position="279"/>
        <end position="288"/>
    </location>
</feature>